<dbReference type="PANTHER" id="PTHR10381:SF70">
    <property type="entry name" value="ATP-DEPENDENT CLP PROTEASE PROTEOLYTIC SUBUNIT"/>
    <property type="match status" value="1"/>
</dbReference>
<dbReference type="InterPro" id="IPR023562">
    <property type="entry name" value="ClpP/TepA"/>
</dbReference>
<dbReference type="Gene3D" id="3.90.226.10">
    <property type="entry name" value="2-enoyl-CoA Hydratase, Chain A, domain 1"/>
    <property type="match status" value="1"/>
</dbReference>
<dbReference type="GO" id="GO:0004252">
    <property type="term" value="F:serine-type endopeptidase activity"/>
    <property type="evidence" value="ECO:0007669"/>
    <property type="project" value="TreeGrafter"/>
</dbReference>
<keyword evidence="3" id="KW-0720">Serine protease</keyword>
<dbReference type="SUPFAM" id="SSF52096">
    <property type="entry name" value="ClpP/crotonase"/>
    <property type="match status" value="1"/>
</dbReference>
<dbReference type="PANTHER" id="PTHR10381">
    <property type="entry name" value="ATP-DEPENDENT CLP PROTEASE PROTEOLYTIC SUBUNIT"/>
    <property type="match status" value="1"/>
</dbReference>
<dbReference type="GO" id="GO:0051117">
    <property type="term" value="F:ATPase binding"/>
    <property type="evidence" value="ECO:0007669"/>
    <property type="project" value="TreeGrafter"/>
</dbReference>
<sequence length="238" mass="26711">MEMDKKWLEIKNKADVTEIYINGDIVSDSNNDGFYEFFDLNNPNVYPLDVANALKEAGEVHVHINSYGGDVFAGLAISNMLKNHKAKTVAYVDGLSASSASIIAFGCNEIVIPSNAYLMIHRVSCGLFGNADDFLKQVEVMEKIEEGIVDTYMEKAVEGVTKEQIYDLMKAETWFTGKDCLNYFDVKVDNNPIYLNKVDTKQKYNHIPESLSNSVKDMELARLEKIKKEIEIELSIGG</sequence>
<dbReference type="CDD" id="cd07016">
    <property type="entry name" value="S14_ClpP_1"/>
    <property type="match status" value="1"/>
</dbReference>
<dbReference type="Pfam" id="PF00574">
    <property type="entry name" value="CLP_protease"/>
    <property type="match status" value="1"/>
</dbReference>
<evidence type="ECO:0000256" key="2">
    <source>
        <dbReference type="ARBA" id="ARBA00022801"/>
    </source>
</evidence>
<dbReference type="GO" id="GO:0009368">
    <property type="term" value="C:endopeptidase Clp complex"/>
    <property type="evidence" value="ECO:0007669"/>
    <property type="project" value="TreeGrafter"/>
</dbReference>
<dbReference type="EMBL" id="GG770383">
    <property type="protein sequence ID" value="EFG28222.2"/>
    <property type="molecule type" value="Genomic_DNA"/>
</dbReference>
<dbReference type="InterPro" id="IPR029045">
    <property type="entry name" value="ClpP/crotonase-like_dom_sf"/>
</dbReference>
<reference evidence="4 5" key="1">
    <citation type="submission" date="2010-03" db="EMBL/GenBank/DDBJ databases">
        <title>The Genome Sequence of Fusobacterium sp. 1_1_41FAA.</title>
        <authorList>
            <consortium name="The Broad Institute Genome Sequencing Platform"/>
            <person name="Ward D."/>
            <person name="Earl A."/>
            <person name="Feldgarden M."/>
            <person name="Gevers D."/>
            <person name="Young S.K."/>
            <person name="Zeng Q."/>
            <person name="Koehrsen M."/>
            <person name="Alvarado L."/>
            <person name="Berlin A."/>
            <person name="Borenstein D."/>
            <person name="Chapman S."/>
            <person name="Chen Z."/>
            <person name="Engels R."/>
            <person name="Freedman E."/>
            <person name="Gellesch M."/>
            <person name="Goldberg J."/>
            <person name="Griggs A."/>
            <person name="Gujja S."/>
            <person name="Heilman E."/>
            <person name="Heiman D."/>
            <person name="Hepburn T."/>
            <person name="Howarth C."/>
            <person name="Jen D."/>
            <person name="Larson L."/>
            <person name="Mehta T."/>
            <person name="Park D."/>
            <person name="Pearson M."/>
            <person name="Richards J."/>
            <person name="Roberts A."/>
            <person name="Saif S."/>
            <person name="Shea T."/>
            <person name="Shenoy N."/>
            <person name="Sisk P."/>
            <person name="Stolte C."/>
            <person name="Sykes S."/>
            <person name="Walk T."/>
            <person name="White J."/>
            <person name="Yandava C."/>
            <person name="Strauss J.C."/>
            <person name="Ambrose C.E."/>
            <person name="Allen-Vercoe E."/>
            <person name="Haas B."/>
            <person name="Henn M.R."/>
            <person name="Nusbaum C."/>
            <person name="Birren B."/>
        </authorList>
    </citation>
    <scope>NUCLEOTIDE SEQUENCE [LARGE SCALE GENOMIC DNA]</scope>
    <source>
        <strain evidence="4 5">1_1_41FAA</strain>
    </source>
</reference>
<dbReference type="AlphaFoldDB" id="D6LIJ6"/>
<dbReference type="Proteomes" id="UP000003964">
    <property type="component" value="Unassembled WGS sequence"/>
</dbReference>
<evidence type="ECO:0000256" key="3">
    <source>
        <dbReference type="ARBA" id="ARBA00022825"/>
    </source>
</evidence>
<dbReference type="GO" id="GO:0006515">
    <property type="term" value="P:protein quality control for misfolded or incompletely synthesized proteins"/>
    <property type="evidence" value="ECO:0007669"/>
    <property type="project" value="TreeGrafter"/>
</dbReference>
<protein>
    <submittedName>
        <fullName evidence="4">ClpP protease family protein</fullName>
    </submittedName>
</protein>
<organism evidence="4 5">
    <name type="scientific">Fusobacterium periodonticum 1_1_41FAA</name>
    <dbReference type="NCBI Taxonomy" id="469621"/>
    <lineage>
        <taxon>Bacteria</taxon>
        <taxon>Fusobacteriati</taxon>
        <taxon>Fusobacteriota</taxon>
        <taxon>Fusobacteriia</taxon>
        <taxon>Fusobacteriales</taxon>
        <taxon>Fusobacteriaceae</taxon>
        <taxon>Fusobacterium</taxon>
    </lineage>
</organism>
<evidence type="ECO:0000313" key="4">
    <source>
        <dbReference type="EMBL" id="EFG28222.2"/>
    </source>
</evidence>
<evidence type="ECO:0000313" key="5">
    <source>
        <dbReference type="Proteomes" id="UP000003964"/>
    </source>
</evidence>
<gene>
    <name evidence="4" type="ORF">HMPREF0400_01561</name>
</gene>
<accession>D6LIJ6</accession>
<evidence type="ECO:0000256" key="1">
    <source>
        <dbReference type="ARBA" id="ARBA00022670"/>
    </source>
</evidence>
<proteinExistence type="predicted"/>
<name>D6LIJ6_9FUSO</name>
<dbReference type="NCBIfam" id="NF045542">
    <property type="entry name" value="Clp_rel_HeadMat"/>
    <property type="match status" value="1"/>
</dbReference>
<keyword evidence="2" id="KW-0378">Hydrolase</keyword>
<keyword evidence="1 4" id="KW-0645">Protease</keyword>
<dbReference type="GO" id="GO:0004176">
    <property type="term" value="F:ATP-dependent peptidase activity"/>
    <property type="evidence" value="ECO:0007669"/>
    <property type="project" value="TreeGrafter"/>
</dbReference>